<reference evidence="2 3" key="1">
    <citation type="journal article" date="2018" name="Plant J.">
        <title>Genome sequences of Chlorella sorokiniana UTEX 1602 and Micractinium conductrix SAG 241.80: implications to maltose excretion by a green alga.</title>
        <authorList>
            <person name="Arriola M.B."/>
            <person name="Velmurugan N."/>
            <person name="Zhang Y."/>
            <person name="Plunkett M.H."/>
            <person name="Hondzo H."/>
            <person name="Barney B.M."/>
        </authorList>
    </citation>
    <scope>NUCLEOTIDE SEQUENCE [LARGE SCALE GENOMIC DNA]</scope>
    <source>
        <strain evidence="3">UTEX 1602</strain>
    </source>
</reference>
<accession>A0A2P6TNU9</accession>
<name>A0A2P6TNU9_CHLSO</name>
<sequence>MAEAGDLPPEQLAQTILEVAPPHFGKNIRAPEAVANKAIKAAAAKLEREEMAASPTHAMRKRDEGGLASAVQEVAQHTARPDMNPVVAEVQQRVKEMQPAEEYLTQMQGMELLQLTGAPAPLLPPGPGSLLPPGAPGPLPLLPPAAAAQGIGKPTLLQNALKTSSLSRMEELQSYLHRCDDPAYLQNYVKVLSAVPRDVLDDLAKRIKARSAWLSSEEQREYKRAKLLNVMGGALASPPRTSPPVLPPGSATLAPSPLRIFNTHSLAAAGGAVAAPEADAFCSDVLGGGGGGSGGMQLERLEMDPFLAGLPPFLTPADARRGKAAPLAAAQLGGGGGAIAAGTGDDSPPGAPGITEHRISPDAAQPSAGTQGALVLTHEAVGSGRVRQATLLPATK</sequence>
<gene>
    <name evidence="2" type="ORF">C2E21_5601</name>
</gene>
<evidence type="ECO:0000256" key="1">
    <source>
        <dbReference type="SAM" id="MobiDB-lite"/>
    </source>
</evidence>
<organism evidence="2 3">
    <name type="scientific">Chlorella sorokiniana</name>
    <name type="common">Freshwater green alga</name>
    <dbReference type="NCBI Taxonomy" id="3076"/>
    <lineage>
        <taxon>Eukaryota</taxon>
        <taxon>Viridiplantae</taxon>
        <taxon>Chlorophyta</taxon>
        <taxon>core chlorophytes</taxon>
        <taxon>Trebouxiophyceae</taxon>
        <taxon>Chlorellales</taxon>
        <taxon>Chlorellaceae</taxon>
        <taxon>Chlorella clade</taxon>
        <taxon>Chlorella</taxon>
    </lineage>
</organism>
<proteinExistence type="predicted"/>
<dbReference type="AlphaFoldDB" id="A0A2P6TNU9"/>
<keyword evidence="3" id="KW-1185">Reference proteome</keyword>
<feature type="region of interest" description="Disordered" evidence="1">
    <location>
        <begin position="340"/>
        <end position="371"/>
    </location>
</feature>
<dbReference type="GO" id="GO:0016853">
    <property type="term" value="F:isomerase activity"/>
    <property type="evidence" value="ECO:0007669"/>
    <property type="project" value="UniProtKB-KW"/>
</dbReference>
<dbReference type="EMBL" id="LHPG02000010">
    <property type="protein sequence ID" value="PRW51002.1"/>
    <property type="molecule type" value="Genomic_DNA"/>
</dbReference>
<dbReference type="Proteomes" id="UP000239899">
    <property type="component" value="Unassembled WGS sequence"/>
</dbReference>
<dbReference type="OrthoDB" id="10460912at2759"/>
<evidence type="ECO:0000313" key="3">
    <source>
        <dbReference type="Proteomes" id="UP000239899"/>
    </source>
</evidence>
<comment type="caution">
    <text evidence="2">The sequence shown here is derived from an EMBL/GenBank/DDBJ whole genome shotgun (WGS) entry which is preliminary data.</text>
</comment>
<evidence type="ECO:0000313" key="2">
    <source>
        <dbReference type="EMBL" id="PRW51002.1"/>
    </source>
</evidence>
<protein>
    <submittedName>
        <fullName evidence="2">Peptidyl-prolyl cis-trans isomerase-like 3</fullName>
    </submittedName>
</protein>